<accession>A0AB34IR14</accession>
<organism evidence="1 2">
    <name type="scientific">Prymnesium parvum</name>
    <name type="common">Toxic golden alga</name>
    <dbReference type="NCBI Taxonomy" id="97485"/>
    <lineage>
        <taxon>Eukaryota</taxon>
        <taxon>Haptista</taxon>
        <taxon>Haptophyta</taxon>
        <taxon>Prymnesiophyceae</taxon>
        <taxon>Prymnesiales</taxon>
        <taxon>Prymnesiaceae</taxon>
        <taxon>Prymnesium</taxon>
    </lineage>
</organism>
<keyword evidence="2" id="KW-1185">Reference proteome</keyword>
<protein>
    <submittedName>
        <fullName evidence="1">Uncharacterized protein</fullName>
    </submittedName>
</protein>
<comment type="caution">
    <text evidence="1">The sequence shown here is derived from an EMBL/GenBank/DDBJ whole genome shotgun (WGS) entry which is preliminary data.</text>
</comment>
<gene>
    <name evidence="1" type="ORF">AB1Y20_008375</name>
</gene>
<dbReference type="EMBL" id="JBGBPQ010000019">
    <property type="protein sequence ID" value="KAL1504590.1"/>
    <property type="molecule type" value="Genomic_DNA"/>
</dbReference>
<sequence length="143" mass="15139">MPSKESPQPFEVDGVACTIGKGGLVNVAAAVDVDTRDFKVRCHPKFSRLAARARAGQPEVDEPAAEHAPALASQCTLIIDSTVTMEAEADQLKPNMVVAVRATNGAEWQSEGPVWLLHIDSEAFEVSVLITCIVVGSSIEGVL</sequence>
<name>A0AB34IR14_PRYPA</name>
<dbReference type="Proteomes" id="UP001515480">
    <property type="component" value="Unassembled WGS sequence"/>
</dbReference>
<evidence type="ECO:0000313" key="2">
    <source>
        <dbReference type="Proteomes" id="UP001515480"/>
    </source>
</evidence>
<evidence type="ECO:0000313" key="1">
    <source>
        <dbReference type="EMBL" id="KAL1504590.1"/>
    </source>
</evidence>
<proteinExistence type="predicted"/>
<dbReference type="AlphaFoldDB" id="A0AB34IR14"/>
<reference evidence="1 2" key="1">
    <citation type="journal article" date="2024" name="Science">
        <title>Giant polyketide synthase enzymes in the biosynthesis of giant marine polyether toxins.</title>
        <authorList>
            <person name="Fallon T.R."/>
            <person name="Shende V.V."/>
            <person name="Wierzbicki I.H."/>
            <person name="Pendleton A.L."/>
            <person name="Watervoot N.F."/>
            <person name="Auber R.P."/>
            <person name="Gonzalez D.J."/>
            <person name="Wisecaver J.H."/>
            <person name="Moore B.S."/>
        </authorList>
    </citation>
    <scope>NUCLEOTIDE SEQUENCE [LARGE SCALE GENOMIC DNA]</scope>
    <source>
        <strain evidence="1 2">12B1</strain>
    </source>
</reference>